<dbReference type="GO" id="GO:0000166">
    <property type="term" value="F:nucleotide binding"/>
    <property type="evidence" value="ECO:0007669"/>
    <property type="project" value="InterPro"/>
</dbReference>
<evidence type="ECO:0000256" key="2">
    <source>
        <dbReference type="ARBA" id="ARBA00023002"/>
    </source>
</evidence>
<organism evidence="6 7">
    <name type="scientific">Paenibacillus sonchi</name>
    <dbReference type="NCBI Taxonomy" id="373687"/>
    <lineage>
        <taxon>Bacteria</taxon>
        <taxon>Bacillati</taxon>
        <taxon>Bacillota</taxon>
        <taxon>Bacilli</taxon>
        <taxon>Bacillales</taxon>
        <taxon>Paenibacillaceae</taxon>
        <taxon>Paenibacillus</taxon>
        <taxon>Paenibacillus sonchi group</taxon>
    </lineage>
</organism>
<accession>A0A974PF30</accession>
<feature type="domain" description="Gfo/Idh/MocA-like oxidoreductase N-terminal" evidence="3">
    <location>
        <begin position="131"/>
        <end position="244"/>
    </location>
</feature>
<reference evidence="6 7" key="1">
    <citation type="submission" date="2021-01" db="EMBL/GenBank/DDBJ databases">
        <title>Whole genome sequence of Paenibacillus sonchi LMG 24727 for comparative genomics.</title>
        <authorList>
            <person name="Lee G."/>
            <person name="Kim M.-J."/>
            <person name="Lim K."/>
            <person name="Shin J.-H."/>
        </authorList>
    </citation>
    <scope>NUCLEOTIDE SEQUENCE [LARGE SCALE GENOMIC DNA]</scope>
    <source>
        <strain evidence="6 7">LMG 24727</strain>
    </source>
</reference>
<dbReference type="Proteomes" id="UP000595841">
    <property type="component" value="Chromosome"/>
</dbReference>
<dbReference type="SUPFAM" id="SSF51735">
    <property type="entry name" value="NAD(P)-binding Rossmann-fold domains"/>
    <property type="match status" value="1"/>
</dbReference>
<name>A0A974PF30_9BACL</name>
<keyword evidence="2" id="KW-0560">Oxidoreductase</keyword>
<dbReference type="PANTHER" id="PTHR22604:SF105">
    <property type="entry name" value="TRANS-1,2-DIHYDROBENZENE-1,2-DIOL DEHYDROGENASE"/>
    <property type="match status" value="1"/>
</dbReference>
<keyword evidence="7" id="KW-1185">Reference proteome</keyword>
<dbReference type="InterPro" id="IPR000683">
    <property type="entry name" value="Gfo/Idh/MocA-like_OxRdtase_N"/>
</dbReference>
<dbReference type="InterPro" id="IPR004821">
    <property type="entry name" value="Cyt_trans-like"/>
</dbReference>
<dbReference type="SUPFAM" id="SSF55347">
    <property type="entry name" value="Glyceraldehyde-3-phosphate dehydrogenase-like, C-terminal domain"/>
    <property type="match status" value="1"/>
</dbReference>
<evidence type="ECO:0000256" key="1">
    <source>
        <dbReference type="ARBA" id="ARBA00010928"/>
    </source>
</evidence>
<evidence type="ECO:0000313" key="7">
    <source>
        <dbReference type="Proteomes" id="UP000595841"/>
    </source>
</evidence>
<dbReference type="Gene3D" id="3.40.50.620">
    <property type="entry name" value="HUPs"/>
    <property type="match status" value="1"/>
</dbReference>
<feature type="domain" description="Cytidyltransferase-like" evidence="4">
    <location>
        <begin position="5"/>
        <end position="125"/>
    </location>
</feature>
<gene>
    <name evidence="6" type="ORF">JI735_06110</name>
</gene>
<feature type="domain" description="GFO/IDH/MocA-like oxidoreductase" evidence="5">
    <location>
        <begin position="256"/>
        <end position="369"/>
    </location>
</feature>
<sequence>MKKVITYGSFDLFHEGHYRLLQRAKELGDYLIVGVTTQQYDEYRGKMNVINSLMERIENIKQTGFADEIVIEDHEGQKVEDIQKYGVDIFTVGSDWYGKFDFLQQYCEVVYLERTKGISSTMIRQQNYSIIRLGVIGSGRIAVRFAPEVKYVSGTNLEGVYNPRIESARKYAEQFELKFYTDDLDTFFDKVDAVYIASPHNTHYEYIRKALEQGKHVLCEKPMVLQTAQAEELYHLAKDKDLVLLEAIKTAYAPGFLKLLAIAKSGRIGRIRDVEASFTKLVSGDLRELSREENGGSVTELASYPLMAIVKLLGTDYKNVRFETFVDGNNVDLYTKIYLNYENAVSTAKIGLGVKSEGQLLISGTQGYIYVEAPWWKTQYFEVRHEQPEHNEKFFSKFAAEGLRYELSDFISMIYGNEKKGFKLTPKESIVITGIIESFLNNEKTLTMKY</sequence>
<dbReference type="SUPFAM" id="SSF52374">
    <property type="entry name" value="Nucleotidylyl transferase"/>
    <property type="match status" value="1"/>
</dbReference>
<dbReference type="InterPro" id="IPR036291">
    <property type="entry name" value="NAD(P)-bd_dom_sf"/>
</dbReference>
<dbReference type="NCBIfam" id="TIGR00125">
    <property type="entry name" value="cyt_tran_rel"/>
    <property type="match status" value="1"/>
</dbReference>
<dbReference type="AlphaFoldDB" id="A0A974PF30"/>
<dbReference type="InterPro" id="IPR014729">
    <property type="entry name" value="Rossmann-like_a/b/a_fold"/>
</dbReference>
<protein>
    <submittedName>
        <fullName evidence="6">Gfo/Idh/MocA family oxidoreductase</fullName>
    </submittedName>
</protein>
<proteinExistence type="inferred from homology"/>
<comment type="similarity">
    <text evidence="1">Belongs to the Gfo/Idh/MocA family.</text>
</comment>
<evidence type="ECO:0000313" key="6">
    <source>
        <dbReference type="EMBL" id="QQZ62208.1"/>
    </source>
</evidence>
<dbReference type="Gene3D" id="3.40.50.720">
    <property type="entry name" value="NAD(P)-binding Rossmann-like Domain"/>
    <property type="match status" value="1"/>
</dbReference>
<dbReference type="PANTHER" id="PTHR22604">
    <property type="entry name" value="OXIDOREDUCTASES"/>
    <property type="match status" value="1"/>
</dbReference>
<evidence type="ECO:0000259" key="3">
    <source>
        <dbReference type="Pfam" id="PF01408"/>
    </source>
</evidence>
<evidence type="ECO:0000259" key="4">
    <source>
        <dbReference type="Pfam" id="PF01467"/>
    </source>
</evidence>
<dbReference type="InterPro" id="IPR050984">
    <property type="entry name" value="Gfo/Idh/MocA_domain"/>
</dbReference>
<dbReference type="KEGG" id="pson:JI735_06110"/>
<dbReference type="Gene3D" id="3.30.360.10">
    <property type="entry name" value="Dihydrodipicolinate Reductase, domain 2"/>
    <property type="match status" value="1"/>
</dbReference>
<evidence type="ECO:0000259" key="5">
    <source>
        <dbReference type="Pfam" id="PF22725"/>
    </source>
</evidence>
<dbReference type="GO" id="GO:0016491">
    <property type="term" value="F:oxidoreductase activity"/>
    <property type="evidence" value="ECO:0007669"/>
    <property type="project" value="UniProtKB-KW"/>
</dbReference>
<dbReference type="InterPro" id="IPR055170">
    <property type="entry name" value="GFO_IDH_MocA-like_dom"/>
</dbReference>
<dbReference type="EMBL" id="CP068595">
    <property type="protein sequence ID" value="QQZ62208.1"/>
    <property type="molecule type" value="Genomic_DNA"/>
</dbReference>
<dbReference type="Pfam" id="PF01408">
    <property type="entry name" value="GFO_IDH_MocA"/>
    <property type="match status" value="1"/>
</dbReference>
<dbReference type="Pfam" id="PF01467">
    <property type="entry name" value="CTP_transf_like"/>
    <property type="match status" value="1"/>
</dbReference>
<dbReference type="Pfam" id="PF22725">
    <property type="entry name" value="GFO_IDH_MocA_C3"/>
    <property type="match status" value="1"/>
</dbReference>